<dbReference type="AlphaFoldDB" id="A0A847D0Y3"/>
<gene>
    <name evidence="1" type="ORF">GX656_03435</name>
</gene>
<dbReference type="Proteomes" id="UP000545876">
    <property type="component" value="Unassembled WGS sequence"/>
</dbReference>
<organism evidence="1 2">
    <name type="scientific">Candidatus Dojkabacteria bacterium</name>
    <dbReference type="NCBI Taxonomy" id="2099670"/>
    <lineage>
        <taxon>Bacteria</taxon>
        <taxon>Candidatus Dojkabacteria</taxon>
    </lineage>
</organism>
<dbReference type="EMBL" id="JAAZBX010000014">
    <property type="protein sequence ID" value="NLD25659.1"/>
    <property type="molecule type" value="Genomic_DNA"/>
</dbReference>
<sequence>MKIYLDIDGVLLDTKEYKQMPYLKEFLTTVFDISKGEVYWLSTHTKHGESDVALYHLEEALDKDVFEMIKDIRNTKWNTLKTEGIDINSDFLWFDDVIFQAEYNFLESVGKEHCLIKVKDNLEELVNLLKED</sequence>
<evidence type="ECO:0008006" key="3">
    <source>
        <dbReference type="Google" id="ProtNLM"/>
    </source>
</evidence>
<accession>A0A847D0Y3</accession>
<reference evidence="1 2" key="1">
    <citation type="journal article" date="2020" name="Biotechnol. Biofuels">
        <title>New insights from the biogas microbiome by comprehensive genome-resolved metagenomics of nearly 1600 species originating from multiple anaerobic digesters.</title>
        <authorList>
            <person name="Campanaro S."/>
            <person name="Treu L."/>
            <person name="Rodriguez-R L.M."/>
            <person name="Kovalovszki A."/>
            <person name="Ziels R.M."/>
            <person name="Maus I."/>
            <person name="Zhu X."/>
            <person name="Kougias P.G."/>
            <person name="Basile A."/>
            <person name="Luo G."/>
            <person name="Schluter A."/>
            <person name="Konstantinidis K.T."/>
            <person name="Angelidaki I."/>
        </authorList>
    </citation>
    <scope>NUCLEOTIDE SEQUENCE [LARGE SCALE GENOMIC DNA]</scope>
    <source>
        <strain evidence="1">AS06rmzACSIP_65</strain>
    </source>
</reference>
<name>A0A847D0Y3_9BACT</name>
<evidence type="ECO:0000313" key="1">
    <source>
        <dbReference type="EMBL" id="NLD25659.1"/>
    </source>
</evidence>
<protein>
    <recommendedName>
        <fullName evidence="3">HAD family hydrolase</fullName>
    </recommendedName>
</protein>
<evidence type="ECO:0000313" key="2">
    <source>
        <dbReference type="Proteomes" id="UP000545876"/>
    </source>
</evidence>
<proteinExistence type="predicted"/>
<comment type="caution">
    <text evidence="1">The sequence shown here is derived from an EMBL/GenBank/DDBJ whole genome shotgun (WGS) entry which is preliminary data.</text>
</comment>